<feature type="transmembrane region" description="Helical" evidence="9">
    <location>
        <begin position="426"/>
        <end position="452"/>
    </location>
</feature>
<dbReference type="Proteomes" id="UP000483820">
    <property type="component" value="Chromosome II"/>
</dbReference>
<keyword evidence="7" id="KW-0479">Metal-binding</keyword>
<comment type="subcellular location">
    <subcellularLocation>
        <location evidence="1">Membrane</location>
        <topology evidence="1">Multi-pass membrane protein</topology>
    </subcellularLocation>
</comment>
<feature type="transmembrane region" description="Helical" evidence="9">
    <location>
        <begin position="385"/>
        <end position="414"/>
    </location>
</feature>
<feature type="binding site" evidence="7">
    <location>
        <position position="31"/>
    </location>
    <ligand>
        <name>Na(+)</name>
        <dbReference type="ChEBI" id="CHEBI:29101"/>
        <label>1</label>
    </ligand>
</feature>
<dbReference type="RefSeq" id="XP_003101854.2">
    <property type="nucleotide sequence ID" value="XM_003101806.2"/>
</dbReference>
<dbReference type="PRINTS" id="PR00176">
    <property type="entry name" value="NANEUSMPORT"/>
</dbReference>
<accession>A0A6A5HBS0</accession>
<evidence type="ECO:0000256" key="7">
    <source>
        <dbReference type="PIRSR" id="PIRSR600175-1"/>
    </source>
</evidence>
<dbReference type="PANTHER" id="PTHR11616:SF326">
    <property type="entry name" value="SODIUM-DEPENDENT TRANSPORTER SNF-5"/>
    <property type="match status" value="1"/>
</dbReference>
<feature type="transmembrane region" description="Helical" evidence="9">
    <location>
        <begin position="546"/>
        <end position="570"/>
    </location>
</feature>
<dbReference type="CTD" id="9813535"/>
<feature type="binding site" evidence="7">
    <location>
        <position position="28"/>
    </location>
    <ligand>
        <name>Na(+)</name>
        <dbReference type="ChEBI" id="CHEBI:29101"/>
        <label>1</label>
    </ligand>
</feature>
<organism evidence="10 11">
    <name type="scientific">Caenorhabditis remanei</name>
    <name type="common">Caenorhabditis vulgaris</name>
    <dbReference type="NCBI Taxonomy" id="31234"/>
    <lineage>
        <taxon>Eukaryota</taxon>
        <taxon>Metazoa</taxon>
        <taxon>Ecdysozoa</taxon>
        <taxon>Nematoda</taxon>
        <taxon>Chromadorea</taxon>
        <taxon>Rhabditida</taxon>
        <taxon>Rhabditina</taxon>
        <taxon>Rhabditomorpha</taxon>
        <taxon>Rhabditoidea</taxon>
        <taxon>Rhabditidae</taxon>
        <taxon>Peloderinae</taxon>
        <taxon>Caenorhabditis</taxon>
    </lineage>
</organism>
<protein>
    <submittedName>
        <fullName evidence="10">Uncharacterized protein</fullName>
    </submittedName>
</protein>
<dbReference type="EMBL" id="WUAV01000002">
    <property type="protein sequence ID" value="KAF1764266.1"/>
    <property type="molecule type" value="Genomic_DNA"/>
</dbReference>
<name>A0A6A5HBS0_CAERE</name>
<dbReference type="GeneID" id="9813535"/>
<feature type="transmembrane region" description="Helical" evidence="9">
    <location>
        <begin position="326"/>
        <end position="352"/>
    </location>
</feature>
<keyword evidence="8" id="KW-1015">Disulfide bond</keyword>
<evidence type="ECO:0000256" key="3">
    <source>
        <dbReference type="ARBA" id="ARBA00022692"/>
    </source>
</evidence>
<dbReference type="InterPro" id="IPR000175">
    <property type="entry name" value="Na/ntran_symport"/>
</dbReference>
<dbReference type="AlphaFoldDB" id="A0A6A5HBS0"/>
<dbReference type="CDD" id="cd10324">
    <property type="entry name" value="SLC6sbd"/>
    <property type="match status" value="1"/>
</dbReference>
<feature type="binding site" evidence="7">
    <location>
        <position position="301"/>
    </location>
    <ligand>
        <name>Na(+)</name>
        <dbReference type="ChEBI" id="CHEBI:29101"/>
        <label>1</label>
    </ligand>
</feature>
<dbReference type="PROSITE" id="PS50267">
    <property type="entry name" value="NA_NEUROTRAN_SYMP_3"/>
    <property type="match status" value="1"/>
</dbReference>
<dbReference type="GO" id="GO:0046872">
    <property type="term" value="F:metal ion binding"/>
    <property type="evidence" value="ECO:0007669"/>
    <property type="project" value="UniProtKB-KW"/>
</dbReference>
<gene>
    <name evidence="10" type="ORF">GCK72_004213</name>
</gene>
<sequence length="639" mass="71444">MTGSDEPAEPEEDQKFDKGIEFLLSCLGMSVGLGNLWRFPTRAYENGGSVFLIPYLICALLFGLPGVYLEFALGQYQGKSPPFVYRRIMPVLEGFGWVAALLMATVGVYFMLIISWISVYLFNVVIGNSGKWGLCDNKWNDAATCFNIPAQELCSGAHPAGWNTSDTPIQKLIYMNGSCHDKEDYENITLVSASAQYFQNFIVRPSTSLTDFNSINWPIFIAMIIGWVITVLSIWRGMKFVGKLSYVTVGLPYIIVTILFVRGVTLEGAGDGLRFFFAGSDFSALWNYNTWTAALTQMCFSLSIGFGGLMNIASYNRRKHNCYRDAIYLIIGDTTMSLIGGAAVFSTLGFLARKRGVDISEVVASGPDLAFSAYPDAMNQMPVPWLWNFLFFVMLWLLGISSEFVMVELVCSCLRDRFPEFCERRIMVVGGVSAILFVFGIVLTTDAGIYWFELFDEYGAGLNAVVSATSMCIIIAYLYGLEHFKFDLNLMLGAGGGCCSIFLGHNSPYFRVNWKWISPVFGVILIVLSCWKSYPHHNDPVAYPVLFDILGWTLAITPFTMIPLCAFLAYRNFKKHDIPTRGLFLVQKQHPSYQRISSDWSPERKRIGLRLPCHEPGDQVAVSLSTLHSVNKNSDLESI</sequence>
<keyword evidence="7" id="KW-0915">Sodium</keyword>
<feature type="transmembrane region" description="Helical" evidence="9">
    <location>
        <begin position="51"/>
        <end position="73"/>
    </location>
</feature>
<evidence type="ECO:0000256" key="9">
    <source>
        <dbReference type="SAM" id="Phobius"/>
    </source>
</evidence>
<feature type="transmembrane region" description="Helical" evidence="9">
    <location>
        <begin position="94"/>
        <end position="122"/>
    </location>
</feature>
<evidence type="ECO:0000313" key="11">
    <source>
        <dbReference type="Proteomes" id="UP000483820"/>
    </source>
</evidence>
<feature type="transmembrane region" description="Helical" evidence="9">
    <location>
        <begin position="516"/>
        <end position="534"/>
    </location>
</feature>
<evidence type="ECO:0000256" key="1">
    <source>
        <dbReference type="ARBA" id="ARBA00004141"/>
    </source>
</evidence>
<keyword evidence="4" id="KW-0769">Symport</keyword>
<keyword evidence="5 9" id="KW-1133">Transmembrane helix</keyword>
<dbReference type="KEGG" id="crq:GCK72_004213"/>
<evidence type="ECO:0000256" key="8">
    <source>
        <dbReference type="PIRSR" id="PIRSR600175-2"/>
    </source>
</evidence>
<feature type="transmembrane region" description="Helical" evidence="9">
    <location>
        <begin position="244"/>
        <end position="264"/>
    </location>
</feature>
<keyword evidence="3 9" id="KW-0812">Transmembrane</keyword>
<dbReference type="Pfam" id="PF00209">
    <property type="entry name" value="SNF"/>
    <property type="match status" value="1"/>
</dbReference>
<feature type="transmembrane region" description="Helical" evidence="9">
    <location>
        <begin position="20"/>
        <end position="39"/>
    </location>
</feature>
<reference evidence="10 11" key="1">
    <citation type="submission" date="2019-12" db="EMBL/GenBank/DDBJ databases">
        <title>Chromosome-level assembly of the Caenorhabditis remanei genome.</title>
        <authorList>
            <person name="Teterina A.A."/>
            <person name="Willis J.H."/>
            <person name="Phillips P.C."/>
        </authorList>
    </citation>
    <scope>NUCLEOTIDE SEQUENCE [LARGE SCALE GENOMIC DNA]</scope>
    <source>
        <strain evidence="10 11">PX506</strain>
        <tissue evidence="10">Whole organism</tissue>
    </source>
</reference>
<feature type="binding site" evidence="7">
    <location>
        <position position="35"/>
    </location>
    <ligand>
        <name>Na(+)</name>
        <dbReference type="ChEBI" id="CHEBI:29101"/>
        <label>1</label>
    </ligand>
</feature>
<dbReference type="SUPFAM" id="SSF161070">
    <property type="entry name" value="SNF-like"/>
    <property type="match status" value="1"/>
</dbReference>
<comment type="caution">
    <text evidence="10">The sequence shown here is derived from an EMBL/GenBank/DDBJ whole genome shotgun (WGS) entry which is preliminary data.</text>
</comment>
<feature type="transmembrane region" description="Helical" evidence="9">
    <location>
        <begin position="458"/>
        <end position="479"/>
    </location>
</feature>
<feature type="binding site" evidence="7">
    <location>
        <position position="398"/>
    </location>
    <ligand>
        <name>Na(+)</name>
        <dbReference type="ChEBI" id="CHEBI:29101"/>
        <label>1</label>
    </ligand>
</feature>
<evidence type="ECO:0000256" key="6">
    <source>
        <dbReference type="ARBA" id="ARBA00023136"/>
    </source>
</evidence>
<feature type="disulfide bond" evidence="8">
    <location>
        <begin position="135"/>
        <end position="145"/>
    </location>
</feature>
<evidence type="ECO:0000256" key="2">
    <source>
        <dbReference type="ARBA" id="ARBA00022448"/>
    </source>
</evidence>
<keyword evidence="2" id="KW-0813">Transport</keyword>
<feature type="binding site" evidence="7">
    <location>
        <position position="402"/>
    </location>
    <ligand>
        <name>Na(+)</name>
        <dbReference type="ChEBI" id="CHEBI:29101"/>
        <label>1</label>
    </ligand>
</feature>
<keyword evidence="6 9" id="KW-0472">Membrane</keyword>
<evidence type="ECO:0000313" key="10">
    <source>
        <dbReference type="EMBL" id="KAF1764266.1"/>
    </source>
</evidence>
<proteinExistence type="predicted"/>
<dbReference type="GO" id="GO:0005886">
    <property type="term" value="C:plasma membrane"/>
    <property type="evidence" value="ECO:0007669"/>
    <property type="project" value="TreeGrafter"/>
</dbReference>
<dbReference type="InterPro" id="IPR037272">
    <property type="entry name" value="SNS_sf"/>
</dbReference>
<feature type="transmembrane region" description="Helical" evidence="9">
    <location>
        <begin position="215"/>
        <end position="235"/>
    </location>
</feature>
<evidence type="ECO:0000256" key="5">
    <source>
        <dbReference type="ARBA" id="ARBA00022989"/>
    </source>
</evidence>
<dbReference type="PANTHER" id="PTHR11616">
    <property type="entry name" value="SODIUM/CHLORIDE DEPENDENT TRANSPORTER"/>
    <property type="match status" value="1"/>
</dbReference>
<feature type="transmembrane region" description="Helical" evidence="9">
    <location>
        <begin position="291"/>
        <end position="314"/>
    </location>
</feature>
<dbReference type="GO" id="GO:0043005">
    <property type="term" value="C:neuron projection"/>
    <property type="evidence" value="ECO:0007669"/>
    <property type="project" value="TreeGrafter"/>
</dbReference>
<dbReference type="GO" id="GO:0005332">
    <property type="term" value="F:gamma-aminobutyric acid:sodium:chloride symporter activity"/>
    <property type="evidence" value="ECO:0007669"/>
    <property type="project" value="TreeGrafter"/>
</dbReference>
<evidence type="ECO:0000256" key="4">
    <source>
        <dbReference type="ARBA" id="ARBA00022847"/>
    </source>
</evidence>